<comment type="caution">
    <text evidence="10">The sequence shown here is derived from an EMBL/GenBank/DDBJ whole genome shotgun (WGS) entry which is preliminary data.</text>
</comment>
<organism evidence="10 11">
    <name type="scientific">Saccharothrix yanglingensis</name>
    <dbReference type="NCBI Taxonomy" id="659496"/>
    <lineage>
        <taxon>Bacteria</taxon>
        <taxon>Bacillati</taxon>
        <taxon>Actinomycetota</taxon>
        <taxon>Actinomycetes</taxon>
        <taxon>Pseudonocardiales</taxon>
        <taxon>Pseudonocardiaceae</taxon>
        <taxon>Saccharothrix</taxon>
    </lineage>
</organism>
<dbReference type="Pfam" id="PF00069">
    <property type="entry name" value="Pkinase"/>
    <property type="match status" value="1"/>
</dbReference>
<reference evidence="10 11" key="1">
    <citation type="submission" date="2017-06" db="EMBL/GenBank/DDBJ databases">
        <title>Cultured bacterium strain Saccharothrix yanglingensis Hhs.015.</title>
        <authorList>
            <person name="Xia Y."/>
        </authorList>
    </citation>
    <scope>NUCLEOTIDE SEQUENCE [LARGE SCALE GENOMIC DNA]</scope>
    <source>
        <strain evidence="10 11">Hhs.015</strain>
    </source>
</reference>
<dbReference type="PROSITE" id="PS00108">
    <property type="entry name" value="PROTEIN_KINASE_ST"/>
    <property type="match status" value="1"/>
</dbReference>
<evidence type="ECO:0000313" key="11">
    <source>
        <dbReference type="Proteomes" id="UP001225605"/>
    </source>
</evidence>
<comment type="catalytic activity">
    <reaction evidence="8">
        <text>L-seryl-[protein] + ATP = O-phospho-L-seryl-[protein] + ADP + H(+)</text>
        <dbReference type="Rhea" id="RHEA:17989"/>
        <dbReference type="Rhea" id="RHEA-COMP:9863"/>
        <dbReference type="Rhea" id="RHEA-COMP:11604"/>
        <dbReference type="ChEBI" id="CHEBI:15378"/>
        <dbReference type="ChEBI" id="CHEBI:29999"/>
        <dbReference type="ChEBI" id="CHEBI:30616"/>
        <dbReference type="ChEBI" id="CHEBI:83421"/>
        <dbReference type="ChEBI" id="CHEBI:456216"/>
        <dbReference type="EC" id="2.7.11.1"/>
    </reaction>
</comment>
<evidence type="ECO:0000256" key="6">
    <source>
        <dbReference type="ARBA" id="ARBA00022840"/>
    </source>
</evidence>
<keyword evidence="5" id="KW-0418">Kinase</keyword>
<evidence type="ECO:0000256" key="2">
    <source>
        <dbReference type="ARBA" id="ARBA00022527"/>
    </source>
</evidence>
<keyword evidence="4" id="KW-0547">Nucleotide-binding</keyword>
<evidence type="ECO:0000313" key="10">
    <source>
        <dbReference type="EMBL" id="MDQ2587563.1"/>
    </source>
</evidence>
<evidence type="ECO:0000256" key="4">
    <source>
        <dbReference type="ARBA" id="ARBA00022741"/>
    </source>
</evidence>
<dbReference type="InterPro" id="IPR000719">
    <property type="entry name" value="Prot_kinase_dom"/>
</dbReference>
<keyword evidence="6" id="KW-0067">ATP-binding</keyword>
<accession>A0ABU0X606</accession>
<dbReference type="Proteomes" id="UP001225605">
    <property type="component" value="Unassembled WGS sequence"/>
</dbReference>
<dbReference type="InterPro" id="IPR050236">
    <property type="entry name" value="Ser_Thr_kinase_AGC"/>
</dbReference>
<evidence type="ECO:0000256" key="3">
    <source>
        <dbReference type="ARBA" id="ARBA00022679"/>
    </source>
</evidence>
<dbReference type="PANTHER" id="PTHR24356:SF1">
    <property type="entry name" value="SERINE_THREONINE-PROTEIN KINASE GREATWALL"/>
    <property type="match status" value="1"/>
</dbReference>
<sequence length="100" mass="10079">MEKLDGGTVWSKFTAEGVTPAQSCAFGLATPAGLHAAHGAGVLHLDVKPKNLLFTAGGVLKVADFGISQVVSEAATLVTHGGQVLGTPAYLSPEQPLGTP</sequence>
<keyword evidence="3" id="KW-0808">Transferase</keyword>
<dbReference type="InterPro" id="IPR011009">
    <property type="entry name" value="Kinase-like_dom_sf"/>
</dbReference>
<protein>
    <recommendedName>
        <fullName evidence="1">non-specific serine/threonine protein kinase</fullName>
        <ecNumber evidence="1">2.7.11.1</ecNumber>
    </recommendedName>
</protein>
<name>A0ABU0X606_9PSEU</name>
<dbReference type="Gene3D" id="1.10.510.10">
    <property type="entry name" value="Transferase(Phosphotransferase) domain 1"/>
    <property type="match status" value="1"/>
</dbReference>
<dbReference type="PANTHER" id="PTHR24356">
    <property type="entry name" value="SERINE/THREONINE-PROTEIN KINASE"/>
    <property type="match status" value="1"/>
</dbReference>
<evidence type="ECO:0000256" key="8">
    <source>
        <dbReference type="ARBA" id="ARBA00048679"/>
    </source>
</evidence>
<keyword evidence="2" id="KW-0723">Serine/threonine-protein kinase</keyword>
<dbReference type="PROSITE" id="PS50011">
    <property type="entry name" value="PROTEIN_KINASE_DOM"/>
    <property type="match status" value="1"/>
</dbReference>
<proteinExistence type="predicted"/>
<dbReference type="EMBL" id="NSDM01000013">
    <property type="protein sequence ID" value="MDQ2587563.1"/>
    <property type="molecule type" value="Genomic_DNA"/>
</dbReference>
<evidence type="ECO:0000256" key="7">
    <source>
        <dbReference type="ARBA" id="ARBA00047899"/>
    </source>
</evidence>
<dbReference type="SUPFAM" id="SSF56112">
    <property type="entry name" value="Protein kinase-like (PK-like)"/>
    <property type="match status" value="1"/>
</dbReference>
<evidence type="ECO:0000259" key="9">
    <source>
        <dbReference type="PROSITE" id="PS50011"/>
    </source>
</evidence>
<dbReference type="InterPro" id="IPR008271">
    <property type="entry name" value="Ser/Thr_kinase_AS"/>
</dbReference>
<dbReference type="RefSeq" id="WP_306749166.1">
    <property type="nucleotide sequence ID" value="NZ_NSDM01000013.1"/>
</dbReference>
<dbReference type="EC" id="2.7.11.1" evidence="1"/>
<feature type="domain" description="Protein kinase" evidence="9">
    <location>
        <begin position="1"/>
        <end position="100"/>
    </location>
</feature>
<evidence type="ECO:0000256" key="5">
    <source>
        <dbReference type="ARBA" id="ARBA00022777"/>
    </source>
</evidence>
<evidence type="ECO:0000256" key="1">
    <source>
        <dbReference type="ARBA" id="ARBA00012513"/>
    </source>
</evidence>
<keyword evidence="11" id="KW-1185">Reference proteome</keyword>
<gene>
    <name evidence="10" type="ORF">CKY47_26965</name>
</gene>
<comment type="catalytic activity">
    <reaction evidence="7">
        <text>L-threonyl-[protein] + ATP = O-phospho-L-threonyl-[protein] + ADP + H(+)</text>
        <dbReference type="Rhea" id="RHEA:46608"/>
        <dbReference type="Rhea" id="RHEA-COMP:11060"/>
        <dbReference type="Rhea" id="RHEA-COMP:11605"/>
        <dbReference type="ChEBI" id="CHEBI:15378"/>
        <dbReference type="ChEBI" id="CHEBI:30013"/>
        <dbReference type="ChEBI" id="CHEBI:30616"/>
        <dbReference type="ChEBI" id="CHEBI:61977"/>
        <dbReference type="ChEBI" id="CHEBI:456216"/>
        <dbReference type="EC" id="2.7.11.1"/>
    </reaction>
</comment>